<dbReference type="InterPro" id="IPR012156">
    <property type="entry name" value="Cold_shock_CspA"/>
</dbReference>
<dbReference type="PROSITE" id="PS51857">
    <property type="entry name" value="CSD_2"/>
    <property type="match status" value="1"/>
</dbReference>
<evidence type="ECO:0000256" key="1">
    <source>
        <dbReference type="ARBA" id="ARBA00004496"/>
    </source>
</evidence>
<reference evidence="4 5" key="1">
    <citation type="submission" date="2015-11" db="EMBL/GenBank/DDBJ databases">
        <title>Whole-Genome Sequence of Candidatus Oderbacter manganicum from the National Park Lower Oder Valley, Germany.</title>
        <authorList>
            <person name="Braun B."/>
            <person name="Liere K."/>
            <person name="Szewzyk U."/>
        </authorList>
    </citation>
    <scope>NUCLEOTIDE SEQUENCE [LARGE SCALE GENOMIC DNA]</scope>
    <source>
        <strain evidence="4 5">OTSz_A_272</strain>
    </source>
</reference>
<dbReference type="OrthoDB" id="9791685at2"/>
<dbReference type="Proteomes" id="UP000092498">
    <property type="component" value="Chromosome"/>
</dbReference>
<evidence type="ECO:0000313" key="4">
    <source>
        <dbReference type="EMBL" id="ANP45781.1"/>
    </source>
</evidence>
<organism evidence="4 5">
    <name type="scientific">Candidatus Viadribacter manganicus</name>
    <dbReference type="NCBI Taxonomy" id="1759059"/>
    <lineage>
        <taxon>Bacteria</taxon>
        <taxon>Pseudomonadati</taxon>
        <taxon>Pseudomonadota</taxon>
        <taxon>Alphaproteobacteria</taxon>
        <taxon>Hyphomonadales</taxon>
        <taxon>Hyphomonadaceae</taxon>
        <taxon>Candidatus Viadribacter</taxon>
    </lineage>
</organism>
<dbReference type="InParanoid" id="A0A1B1AGW8"/>
<accession>A0A1B1AGW8</accession>
<dbReference type="SMART" id="SM00357">
    <property type="entry name" value="CSP"/>
    <property type="match status" value="1"/>
</dbReference>
<dbReference type="GO" id="GO:0003676">
    <property type="term" value="F:nucleic acid binding"/>
    <property type="evidence" value="ECO:0007669"/>
    <property type="project" value="InterPro"/>
</dbReference>
<comment type="subcellular location">
    <subcellularLocation>
        <location evidence="1">Cytoplasm</location>
    </subcellularLocation>
</comment>
<feature type="domain" description="CSD" evidence="3">
    <location>
        <begin position="1"/>
        <end position="67"/>
    </location>
</feature>
<dbReference type="STRING" id="1759059.ATE48_07525"/>
<keyword evidence="5" id="KW-1185">Reference proteome</keyword>
<dbReference type="AlphaFoldDB" id="A0A1B1AGW8"/>
<gene>
    <name evidence="4" type="ORF">ATE48_07525</name>
</gene>
<keyword evidence="2" id="KW-0963">Cytoplasm</keyword>
<protein>
    <recommendedName>
        <fullName evidence="3">CSD domain-containing protein</fullName>
    </recommendedName>
</protein>
<dbReference type="InterPro" id="IPR012340">
    <property type="entry name" value="NA-bd_OB-fold"/>
</dbReference>
<evidence type="ECO:0000256" key="2">
    <source>
        <dbReference type="ARBA" id="ARBA00022490"/>
    </source>
</evidence>
<dbReference type="GO" id="GO:0005829">
    <property type="term" value="C:cytosol"/>
    <property type="evidence" value="ECO:0007669"/>
    <property type="project" value="UniProtKB-ARBA"/>
</dbReference>
<sequence length="69" mass="7669">MNGAVKSYDARRGMGELTRDDGGGDIAVYVSEVERAGLSDLAVGQRFSFSVQTDRMRKRSFAVRLELLR</sequence>
<dbReference type="InterPro" id="IPR002059">
    <property type="entry name" value="CSP_DNA-bd"/>
</dbReference>
<dbReference type="PIRSF" id="PIRSF002599">
    <property type="entry name" value="Cold_shock_A"/>
    <property type="match status" value="1"/>
</dbReference>
<dbReference type="KEGG" id="cbot:ATE48_07525"/>
<dbReference type="InterPro" id="IPR011129">
    <property type="entry name" value="CSD"/>
</dbReference>
<evidence type="ECO:0000259" key="3">
    <source>
        <dbReference type="PROSITE" id="PS51857"/>
    </source>
</evidence>
<evidence type="ECO:0000313" key="5">
    <source>
        <dbReference type="Proteomes" id="UP000092498"/>
    </source>
</evidence>
<dbReference type="RefSeq" id="WP_066769680.1">
    <property type="nucleotide sequence ID" value="NZ_CP013244.1"/>
</dbReference>
<proteinExistence type="predicted"/>
<name>A0A1B1AGW8_9PROT</name>
<dbReference type="Gene3D" id="2.40.50.140">
    <property type="entry name" value="Nucleic acid-binding proteins"/>
    <property type="match status" value="1"/>
</dbReference>
<dbReference type="SUPFAM" id="SSF50249">
    <property type="entry name" value="Nucleic acid-binding proteins"/>
    <property type="match status" value="1"/>
</dbReference>
<dbReference type="Pfam" id="PF00313">
    <property type="entry name" value="CSD"/>
    <property type="match status" value="1"/>
</dbReference>
<dbReference type="EMBL" id="CP013244">
    <property type="protein sequence ID" value="ANP45781.1"/>
    <property type="molecule type" value="Genomic_DNA"/>
</dbReference>